<accession>A0A9Q0BPD5</accession>
<evidence type="ECO:0000313" key="2">
    <source>
        <dbReference type="EMBL" id="KAI8038884.1"/>
    </source>
</evidence>
<proteinExistence type="predicted"/>
<comment type="caution">
    <text evidence="2">The sequence shown here is derived from an EMBL/GenBank/DDBJ whole genome shotgun (WGS) entry which is preliminary data.</text>
</comment>
<reference evidence="2" key="1">
    <citation type="journal article" date="2023" name="Genome Biol. Evol.">
        <title>Long-read-based Genome Assembly of Drosophila gunungcola Reveals Fewer Chemosensory Genes in Flower-breeding Species.</title>
        <authorList>
            <person name="Negi A."/>
            <person name="Liao B.Y."/>
            <person name="Yeh S.D."/>
        </authorList>
    </citation>
    <scope>NUCLEOTIDE SEQUENCE</scope>
    <source>
        <strain evidence="2">Sukarami</strain>
    </source>
</reference>
<organism evidence="2 3">
    <name type="scientific">Drosophila gunungcola</name>
    <name type="common">fruit fly</name>
    <dbReference type="NCBI Taxonomy" id="103775"/>
    <lineage>
        <taxon>Eukaryota</taxon>
        <taxon>Metazoa</taxon>
        <taxon>Ecdysozoa</taxon>
        <taxon>Arthropoda</taxon>
        <taxon>Hexapoda</taxon>
        <taxon>Insecta</taxon>
        <taxon>Pterygota</taxon>
        <taxon>Neoptera</taxon>
        <taxon>Endopterygota</taxon>
        <taxon>Diptera</taxon>
        <taxon>Brachycera</taxon>
        <taxon>Muscomorpha</taxon>
        <taxon>Ephydroidea</taxon>
        <taxon>Drosophilidae</taxon>
        <taxon>Drosophila</taxon>
        <taxon>Sophophora</taxon>
    </lineage>
</organism>
<name>A0A9Q0BPD5_9MUSC</name>
<protein>
    <submittedName>
        <fullName evidence="2">Uncharacterized protein</fullName>
    </submittedName>
</protein>
<gene>
    <name evidence="2" type="ORF">M5D96_008797</name>
</gene>
<dbReference type="EMBL" id="JAMKOV010000007">
    <property type="protein sequence ID" value="KAI8038884.1"/>
    <property type="molecule type" value="Genomic_DNA"/>
</dbReference>
<keyword evidence="3" id="KW-1185">Reference proteome</keyword>
<feature type="region of interest" description="Disordered" evidence="1">
    <location>
        <begin position="57"/>
        <end position="76"/>
    </location>
</feature>
<sequence length="76" mass="7973">MAANNLRQIPLTCSGHTRPVVHLDFSDICDSGYFLISACKAASLHCSNLPGNCSSLPPDPDADSDPAERCGAVQVT</sequence>
<dbReference type="AlphaFoldDB" id="A0A9Q0BPD5"/>
<dbReference type="Proteomes" id="UP001059596">
    <property type="component" value="Unassembled WGS sequence"/>
</dbReference>
<evidence type="ECO:0000313" key="3">
    <source>
        <dbReference type="Proteomes" id="UP001059596"/>
    </source>
</evidence>
<evidence type="ECO:0000256" key="1">
    <source>
        <dbReference type="SAM" id="MobiDB-lite"/>
    </source>
</evidence>